<protein>
    <submittedName>
        <fullName evidence="2">Uncharacterized protein</fullName>
    </submittedName>
</protein>
<geneLocation type="mitochondrion" evidence="2"/>
<feature type="region of interest" description="Disordered" evidence="1">
    <location>
        <begin position="137"/>
        <end position="159"/>
    </location>
</feature>
<evidence type="ECO:0000313" key="2">
    <source>
        <dbReference type="EMBL" id="AXV54298.1"/>
    </source>
</evidence>
<reference evidence="2" key="1">
    <citation type="journal article" date="2018" name="Mitochondrial DNA Part B Resour">
        <title>The complete mitochondrial genome of a tertiary relict evergreen woody plant Ammopiptanthus mongolicus.</title>
        <authorList>
            <person name="Yu T."/>
            <person name="Sun L."/>
            <person name="Cui H."/>
            <person name="Liu S."/>
            <person name="Men J."/>
            <person name="Chen S."/>
            <person name="Chen Y."/>
            <person name="Lu C."/>
        </authorList>
    </citation>
    <scope>NUCLEOTIDE SEQUENCE</scope>
</reference>
<keyword evidence="2" id="KW-0496">Mitochondrion</keyword>
<dbReference type="GeneID" id="38344232"/>
<gene>
    <name evidence="2" type="primary">orf148b</name>
</gene>
<sequence length="159" mass="17278">MGNKTECTGFLARATIKPETKAGLDKTESIMLCSLSWSCSRMSLLMENRSFPFNVSRGCGLLLEAVLKGCLPAPSRVRKESPDFQIHSHDCVGKSGKIRGGGEPPSWKASLAIMPRGNWETCGFAIGKESASELLESMEVHPELTPELPGSSGRTQHRE</sequence>
<dbReference type="EMBL" id="MF683210">
    <property type="protein sequence ID" value="AXV54298.1"/>
    <property type="molecule type" value="Genomic_DNA"/>
</dbReference>
<proteinExistence type="predicted"/>
<dbReference type="RefSeq" id="YP_009526539.1">
    <property type="nucleotide sequence ID" value="NC_039660.1"/>
</dbReference>
<evidence type="ECO:0000256" key="1">
    <source>
        <dbReference type="SAM" id="MobiDB-lite"/>
    </source>
</evidence>
<organism evidence="2">
    <name type="scientific">Ammopiptanthus mongolicus</name>
    <name type="common">Piptanthus mongolicus</name>
    <dbReference type="NCBI Taxonomy" id="126911"/>
    <lineage>
        <taxon>Eukaryota</taxon>
        <taxon>Viridiplantae</taxon>
        <taxon>Streptophyta</taxon>
        <taxon>Embryophyta</taxon>
        <taxon>Tracheophyta</taxon>
        <taxon>Spermatophyta</taxon>
        <taxon>Magnoliopsida</taxon>
        <taxon>eudicotyledons</taxon>
        <taxon>Gunneridae</taxon>
        <taxon>Pentapetalae</taxon>
        <taxon>rosids</taxon>
        <taxon>fabids</taxon>
        <taxon>Fabales</taxon>
        <taxon>Fabaceae</taxon>
        <taxon>Papilionoideae</taxon>
        <taxon>50 kb inversion clade</taxon>
        <taxon>genistoids sensu lato</taxon>
        <taxon>core genistoids</taxon>
        <taxon>Sophoreae</taxon>
        <taxon>Ammopiptanthus</taxon>
    </lineage>
</organism>
<name>A0A385G276_AMMMO</name>
<dbReference type="AlphaFoldDB" id="A0A385G276"/>
<accession>A0A385G276</accession>